<evidence type="ECO:0000256" key="6">
    <source>
        <dbReference type="ARBA" id="ARBA00023136"/>
    </source>
</evidence>
<evidence type="ECO:0000256" key="4">
    <source>
        <dbReference type="ARBA" id="ARBA00022989"/>
    </source>
</evidence>
<feature type="transmembrane region" description="Helical" evidence="7">
    <location>
        <begin position="6"/>
        <end position="24"/>
    </location>
</feature>
<feature type="transmembrane region" description="Helical" evidence="7">
    <location>
        <begin position="103"/>
        <end position="121"/>
    </location>
</feature>
<proteinExistence type="predicted"/>
<dbReference type="EMBL" id="CP028858">
    <property type="protein sequence ID" value="AWB28609.1"/>
    <property type="molecule type" value="Genomic_DNA"/>
</dbReference>
<evidence type="ECO:0000256" key="1">
    <source>
        <dbReference type="ARBA" id="ARBA00004651"/>
    </source>
</evidence>
<feature type="transmembrane region" description="Helical" evidence="7">
    <location>
        <begin position="69"/>
        <end position="91"/>
    </location>
</feature>
<dbReference type="KEGG" id="harc:HARCEL1_02920"/>
<evidence type="ECO:0000256" key="2">
    <source>
        <dbReference type="ARBA" id="ARBA00022475"/>
    </source>
</evidence>
<feature type="domain" description="NADH:quinone oxidoreductase/Mrp antiporter transmembrane" evidence="8">
    <location>
        <begin position="121"/>
        <end position="405"/>
    </location>
</feature>
<keyword evidence="6 7" id="KW-0472">Membrane</keyword>
<dbReference type="GeneID" id="36511425"/>
<feature type="transmembrane region" description="Helical" evidence="7">
    <location>
        <begin position="400"/>
        <end position="423"/>
    </location>
</feature>
<feature type="transmembrane region" description="Helical" evidence="7">
    <location>
        <begin position="127"/>
        <end position="146"/>
    </location>
</feature>
<dbReference type="GO" id="GO:0042773">
    <property type="term" value="P:ATP synthesis coupled electron transport"/>
    <property type="evidence" value="ECO:0007669"/>
    <property type="project" value="InterPro"/>
</dbReference>
<name>A0A2R4X494_9EURY</name>
<dbReference type="RefSeq" id="WP_108384057.1">
    <property type="nucleotide sequence ID" value="NZ_CP028858.1"/>
</dbReference>
<protein>
    <recommendedName>
        <fullName evidence="8">NADH:quinone oxidoreductase/Mrp antiporter transmembrane domain-containing protein</fullName>
    </recommendedName>
</protein>
<feature type="transmembrane region" description="Helical" evidence="7">
    <location>
        <begin position="158"/>
        <end position="177"/>
    </location>
</feature>
<feature type="transmembrane region" description="Helical" evidence="7">
    <location>
        <begin position="444"/>
        <end position="465"/>
    </location>
</feature>
<feature type="transmembrane region" description="Helical" evidence="7">
    <location>
        <begin position="364"/>
        <end position="388"/>
    </location>
</feature>
<keyword evidence="3 7" id="KW-0812">Transmembrane</keyword>
<feature type="transmembrane region" description="Helical" evidence="7">
    <location>
        <begin position="228"/>
        <end position="249"/>
    </location>
</feature>
<dbReference type="GO" id="GO:0016491">
    <property type="term" value="F:oxidoreductase activity"/>
    <property type="evidence" value="ECO:0007669"/>
    <property type="project" value="UniProtKB-KW"/>
</dbReference>
<dbReference type="PANTHER" id="PTHR42682:SF4">
    <property type="entry name" value="NADH-UBIQUINONE_PLASTOQUINONE"/>
    <property type="match status" value="1"/>
</dbReference>
<comment type="subcellular location">
    <subcellularLocation>
        <location evidence="1">Cell membrane</location>
        <topology evidence="1">Multi-pass membrane protein</topology>
    </subcellularLocation>
</comment>
<keyword evidence="5" id="KW-0560">Oxidoreductase</keyword>
<feature type="transmembrane region" description="Helical" evidence="7">
    <location>
        <begin position="329"/>
        <end position="352"/>
    </location>
</feature>
<dbReference type="InterPro" id="IPR001750">
    <property type="entry name" value="ND/Mrp_TM"/>
</dbReference>
<evidence type="ECO:0000259" key="8">
    <source>
        <dbReference type="Pfam" id="PF00361"/>
    </source>
</evidence>
<reference evidence="9 10" key="1">
    <citation type="submission" date="2018-04" db="EMBL/GenBank/DDBJ databases">
        <title>Halococcoides cellulosivorans gen. nov., sp. nov., an extremely halophilic cellulose-utilizing haloarchaeon from hypersaline lakes.</title>
        <authorList>
            <person name="Sorokin D.Y."/>
            <person name="Toshchakov S.V."/>
            <person name="Samarov N.I."/>
            <person name="Korzhenkov A."/>
            <person name="Kublanov I.V."/>
        </authorList>
    </citation>
    <scope>NUCLEOTIDE SEQUENCE [LARGE SCALE GENOMIC DNA]</scope>
    <source>
        <strain evidence="9 10">HArcel1</strain>
    </source>
</reference>
<evidence type="ECO:0000256" key="7">
    <source>
        <dbReference type="SAM" id="Phobius"/>
    </source>
</evidence>
<keyword evidence="10" id="KW-1185">Reference proteome</keyword>
<dbReference type="GO" id="GO:0008137">
    <property type="term" value="F:NADH dehydrogenase (ubiquinone) activity"/>
    <property type="evidence" value="ECO:0007669"/>
    <property type="project" value="InterPro"/>
</dbReference>
<dbReference type="Proteomes" id="UP000244727">
    <property type="component" value="Chromosome"/>
</dbReference>
<keyword evidence="4 7" id="KW-1133">Transmembrane helix</keyword>
<evidence type="ECO:0000256" key="5">
    <source>
        <dbReference type="ARBA" id="ARBA00023002"/>
    </source>
</evidence>
<keyword evidence="2" id="KW-1003">Cell membrane</keyword>
<dbReference type="PRINTS" id="PR01437">
    <property type="entry name" value="NUOXDRDTASE4"/>
</dbReference>
<feature type="transmembrane region" description="Helical" evidence="7">
    <location>
        <begin position="197"/>
        <end position="221"/>
    </location>
</feature>
<organism evidence="9 10">
    <name type="scientific">Halococcoides cellulosivorans</name>
    <dbReference type="NCBI Taxonomy" id="1679096"/>
    <lineage>
        <taxon>Archaea</taxon>
        <taxon>Methanobacteriati</taxon>
        <taxon>Methanobacteriota</taxon>
        <taxon>Stenosarchaea group</taxon>
        <taxon>Halobacteria</taxon>
        <taxon>Halobacteriales</taxon>
        <taxon>Haloarculaceae</taxon>
        <taxon>Halococcoides</taxon>
    </lineage>
</organism>
<feature type="transmembrane region" description="Helical" evidence="7">
    <location>
        <begin position="300"/>
        <end position="323"/>
    </location>
</feature>
<dbReference type="InterPro" id="IPR052175">
    <property type="entry name" value="ComplexI-like_HydComp"/>
</dbReference>
<dbReference type="GO" id="GO:0005886">
    <property type="term" value="C:plasma membrane"/>
    <property type="evidence" value="ECO:0007669"/>
    <property type="project" value="UniProtKB-SubCell"/>
</dbReference>
<gene>
    <name evidence="9" type="ORF">HARCEL1_02920</name>
</gene>
<dbReference type="InterPro" id="IPR003918">
    <property type="entry name" value="NADH_UbQ_OxRdtase"/>
</dbReference>
<evidence type="ECO:0000313" key="9">
    <source>
        <dbReference type="EMBL" id="AWB28609.1"/>
    </source>
</evidence>
<dbReference type="AlphaFoldDB" id="A0A2R4X494"/>
<dbReference type="PANTHER" id="PTHR42682">
    <property type="entry name" value="HYDROGENASE-4 COMPONENT F"/>
    <property type="match status" value="1"/>
</dbReference>
<evidence type="ECO:0000256" key="3">
    <source>
        <dbReference type="ARBA" id="ARBA00022692"/>
    </source>
</evidence>
<feature type="transmembrane region" description="Helical" evidence="7">
    <location>
        <begin position="36"/>
        <end position="57"/>
    </location>
</feature>
<evidence type="ECO:0000313" key="10">
    <source>
        <dbReference type="Proteomes" id="UP000244727"/>
    </source>
</evidence>
<sequence length="485" mass="47336">MIDGHLPVVPIVALLAGIVATYLLDTYLDDRRAADGVAAVSLIVALAASLALARGSGGVYSAFGASPTILVSGLGTLLGVLAPAVALVALIGLGDSLDDPTGAGRPLALAVVAGVVTIGYAPDAFTLYLGFELLAVATYALVPFAIDRSSAVVAGRQYVVLNAVGSAVAIFGIALLATTEGGLSLVEPSAGPAAPVWGLAAAAIVVGFGVKGAVVPLHAWVPDAYAEAPYAATVLLAALATPAAIVAMARCLRLAPADLPVGTLLVVAGVGSMTVGNLLAYGQSTVRRVIACSSIPHVGYILVGLGAAFAAGGGSLAAQGALFHVVANAIMKAGAFVAIAALLGAIGAGADATHDEIAGLGHRLPLAGATLAVAVLALAGVPPLVGFWGKLLIVVGSANLGALGVAVGIAVVANSFLSLGYYLPIVRSLYASPGDRDLGRPSRALTASLAIALLAIVVVGIAPMVGLDAASAGADAIAPVGEVVP</sequence>
<accession>A0A2R4X494</accession>
<feature type="transmembrane region" description="Helical" evidence="7">
    <location>
        <begin position="261"/>
        <end position="280"/>
    </location>
</feature>
<dbReference type="Pfam" id="PF00361">
    <property type="entry name" value="Proton_antipo_M"/>
    <property type="match status" value="1"/>
</dbReference>